<evidence type="ECO:0000256" key="3">
    <source>
        <dbReference type="ARBA" id="ARBA00022691"/>
    </source>
</evidence>
<comment type="caution">
    <text evidence="8">The sequence shown here is derived from an EMBL/GenBank/DDBJ whole genome shotgun (WGS) entry which is preliminary data.</text>
</comment>
<proteinExistence type="inferred from homology"/>
<evidence type="ECO:0000256" key="1">
    <source>
        <dbReference type="ARBA" id="ARBA00012386"/>
    </source>
</evidence>
<dbReference type="RefSeq" id="WP_226033385.1">
    <property type="nucleotide sequence ID" value="NZ_CP084353.1"/>
</dbReference>
<evidence type="ECO:0000256" key="5">
    <source>
        <dbReference type="ARBA" id="ARBA00034489"/>
    </source>
</evidence>
<dbReference type="InterPro" id="IPR005636">
    <property type="entry name" value="DTW"/>
</dbReference>
<evidence type="ECO:0000256" key="6">
    <source>
        <dbReference type="SAM" id="MobiDB-lite"/>
    </source>
</evidence>
<feature type="domain" description="DTW" evidence="7">
    <location>
        <begin position="31"/>
        <end position="224"/>
    </location>
</feature>
<name>A0AAD3YKQ6_AERHY</name>
<reference evidence="8" key="1">
    <citation type="journal article" date="2018" name="Genome Biol.">
        <title>SKESA: strategic k-mer extension for scrupulous assemblies.</title>
        <authorList>
            <person name="Souvorov A."/>
            <person name="Agarwala R."/>
            <person name="Lipman D.J."/>
        </authorList>
    </citation>
    <scope>NUCLEOTIDE SEQUENCE</scope>
    <source>
        <strain evidence="8">OLC2673_Aeromonas</strain>
    </source>
</reference>
<evidence type="ECO:0000256" key="4">
    <source>
        <dbReference type="ARBA" id="ARBA00022694"/>
    </source>
</evidence>
<keyword evidence="2" id="KW-0808">Transferase</keyword>
<sequence>MKKSSKLASESVMTQSNPDFSDNMKQSDDNKSRYCTRCTRALKACLCDYIRQVPHLAPLHILQHPSEVGHPKGTAILLAASLAQASLHVGEQVADVPELAALLADPALQCYLLWPDEEAISLARVREREAAEPARRVCFLLLDGTWRKAYRMLHSNPELQQLPRVKLDAVAGQYSIRKKPFPEALSTLEAGYHLLSQWERAPDRFAPLMALFTHLNRQWHDFAQGRRS</sequence>
<dbReference type="EMBL" id="DACTUL010000018">
    <property type="protein sequence ID" value="HAT6344723.1"/>
    <property type="molecule type" value="Genomic_DNA"/>
</dbReference>
<gene>
    <name evidence="8" type="ORF">JAJ28_002457</name>
</gene>
<organism evidence="8 9">
    <name type="scientific">Aeromonas hydrophila</name>
    <dbReference type="NCBI Taxonomy" id="644"/>
    <lineage>
        <taxon>Bacteria</taxon>
        <taxon>Pseudomonadati</taxon>
        <taxon>Pseudomonadota</taxon>
        <taxon>Gammaproteobacteria</taxon>
        <taxon>Aeromonadales</taxon>
        <taxon>Aeromonadaceae</taxon>
        <taxon>Aeromonas</taxon>
    </lineage>
</organism>
<comment type="similarity">
    <text evidence="5">Belongs to the TDD superfamily. DTWD2 family.</text>
</comment>
<keyword evidence="4" id="KW-0819">tRNA processing</keyword>
<dbReference type="PANTHER" id="PTHR21392">
    <property type="entry name" value="TRNA-URIDINE AMINOCARBOXYPROPYLTRANSFERASE 2"/>
    <property type="match status" value="1"/>
</dbReference>
<dbReference type="Pfam" id="PF03942">
    <property type="entry name" value="DTW"/>
    <property type="match status" value="1"/>
</dbReference>
<dbReference type="PANTHER" id="PTHR21392:SF0">
    <property type="entry name" value="TRNA-URIDINE AMINOCARBOXYPROPYLTRANSFERASE 2"/>
    <property type="match status" value="1"/>
</dbReference>
<feature type="region of interest" description="Disordered" evidence="6">
    <location>
        <begin position="1"/>
        <end position="30"/>
    </location>
</feature>
<evidence type="ECO:0000313" key="9">
    <source>
        <dbReference type="Proteomes" id="UP000859505"/>
    </source>
</evidence>
<dbReference type="EC" id="2.5.1.25" evidence="1"/>
<evidence type="ECO:0000256" key="2">
    <source>
        <dbReference type="ARBA" id="ARBA00022679"/>
    </source>
</evidence>
<reference evidence="8" key="2">
    <citation type="submission" date="2020-01" db="EMBL/GenBank/DDBJ databases">
        <authorList>
            <consortium name="NCBI Pathogen Detection Project"/>
        </authorList>
    </citation>
    <scope>NUCLEOTIDE SEQUENCE</scope>
    <source>
        <strain evidence="8">OLC2673_Aeromonas</strain>
    </source>
</reference>
<protein>
    <recommendedName>
        <fullName evidence="1">tRNA-uridine aminocarboxypropyltransferase</fullName>
        <ecNumber evidence="1">2.5.1.25</ecNumber>
    </recommendedName>
</protein>
<dbReference type="SMART" id="SM01144">
    <property type="entry name" value="DTW"/>
    <property type="match status" value="1"/>
</dbReference>
<accession>A0AAD3YKQ6</accession>
<feature type="compositionally biased region" description="Polar residues" evidence="6">
    <location>
        <begin position="1"/>
        <end position="24"/>
    </location>
</feature>
<dbReference type="GO" id="GO:0008033">
    <property type="term" value="P:tRNA processing"/>
    <property type="evidence" value="ECO:0007669"/>
    <property type="project" value="UniProtKB-KW"/>
</dbReference>
<dbReference type="GO" id="GO:0016432">
    <property type="term" value="F:tRNA-uridine aminocarboxypropyltransferase activity"/>
    <property type="evidence" value="ECO:0007669"/>
    <property type="project" value="UniProtKB-EC"/>
</dbReference>
<dbReference type="InterPro" id="IPR039262">
    <property type="entry name" value="DTWD2/TAPT"/>
</dbReference>
<keyword evidence="3" id="KW-0949">S-adenosyl-L-methionine</keyword>
<evidence type="ECO:0000259" key="7">
    <source>
        <dbReference type="SMART" id="SM01144"/>
    </source>
</evidence>
<evidence type="ECO:0000313" key="8">
    <source>
        <dbReference type="EMBL" id="HAT6344723.1"/>
    </source>
</evidence>
<dbReference type="Proteomes" id="UP000859505">
    <property type="component" value="Unassembled WGS sequence"/>
</dbReference>
<dbReference type="AlphaFoldDB" id="A0AAD3YKQ6"/>